<dbReference type="PANTHER" id="PTHR39206:SF1">
    <property type="entry name" value="SLL8004 PROTEIN"/>
    <property type="match status" value="1"/>
</dbReference>
<dbReference type="AlphaFoldDB" id="F0SJ83"/>
<protein>
    <recommendedName>
        <fullName evidence="3">UDP-N-acetylglucosamine kinase</fullName>
    </recommendedName>
</protein>
<dbReference type="HOGENOM" id="CLU_094497_1_2_0"/>
<organism evidence="1 2">
    <name type="scientific">Rubinisphaera brasiliensis (strain ATCC 49424 / DSM 5305 / JCM 21570 / IAM 15109 / NBRC 103401 / IFAM 1448)</name>
    <name type="common">Planctomyces brasiliensis</name>
    <dbReference type="NCBI Taxonomy" id="756272"/>
    <lineage>
        <taxon>Bacteria</taxon>
        <taxon>Pseudomonadati</taxon>
        <taxon>Planctomycetota</taxon>
        <taxon>Planctomycetia</taxon>
        <taxon>Planctomycetales</taxon>
        <taxon>Planctomycetaceae</taxon>
        <taxon>Rubinisphaera</taxon>
    </lineage>
</organism>
<dbReference type="PANTHER" id="PTHR39206">
    <property type="entry name" value="SLL8004 PROTEIN"/>
    <property type="match status" value="1"/>
</dbReference>
<dbReference type="Proteomes" id="UP000006860">
    <property type="component" value="Chromosome"/>
</dbReference>
<proteinExistence type="predicted"/>
<accession>F0SJ83</accession>
<dbReference type="eggNOG" id="COG4185">
    <property type="taxonomic scope" value="Bacteria"/>
</dbReference>
<keyword evidence="2" id="KW-1185">Reference proteome</keyword>
<dbReference type="KEGG" id="pbs:Plabr_1004"/>
<gene>
    <name evidence="1" type="ordered locus">Plabr_1004</name>
</gene>
<dbReference type="RefSeq" id="WP_013627361.1">
    <property type="nucleotide sequence ID" value="NC_015174.1"/>
</dbReference>
<name>F0SJ83_RUBBR</name>
<dbReference type="Gene3D" id="3.40.50.300">
    <property type="entry name" value="P-loop containing nucleotide triphosphate hydrolases"/>
    <property type="match status" value="1"/>
</dbReference>
<sequence length="249" mass="28322">MTDDVPRVRMFAGPNGSGKSTLNTVLPSKLIGQYLNADELEQQMRTEGYLNFSDFGVSPTQDELLHVFDNASLLGSQRDELQRFSLAENLFTIPLDAINSYVAATLAGYLRREFLRRTISFTFETVMSHPSKVDFLATAQEQGFRTYLYYVATEDPLINIARVRNRVATGGHDVPEDKIKNRYFRSLDLLYSAIRNSHRAYIFDNSGKTGPENRTWLAEITDGTDLELKTNRIPAWFEKYVLNKAGNSR</sequence>
<evidence type="ECO:0000313" key="2">
    <source>
        <dbReference type="Proteomes" id="UP000006860"/>
    </source>
</evidence>
<dbReference type="InterPro" id="IPR027417">
    <property type="entry name" value="P-loop_NTPase"/>
</dbReference>
<evidence type="ECO:0000313" key="1">
    <source>
        <dbReference type="EMBL" id="ADY58625.1"/>
    </source>
</evidence>
<dbReference type="STRING" id="756272.Plabr_1004"/>
<dbReference type="SUPFAM" id="SSF52540">
    <property type="entry name" value="P-loop containing nucleoside triphosphate hydrolases"/>
    <property type="match status" value="1"/>
</dbReference>
<evidence type="ECO:0008006" key="3">
    <source>
        <dbReference type="Google" id="ProtNLM"/>
    </source>
</evidence>
<reference evidence="2" key="1">
    <citation type="submission" date="2011-02" db="EMBL/GenBank/DDBJ databases">
        <title>The complete genome of Planctomyces brasiliensis DSM 5305.</title>
        <authorList>
            <person name="Lucas S."/>
            <person name="Copeland A."/>
            <person name="Lapidus A."/>
            <person name="Bruce D."/>
            <person name="Goodwin L."/>
            <person name="Pitluck S."/>
            <person name="Kyrpides N."/>
            <person name="Mavromatis K."/>
            <person name="Pagani I."/>
            <person name="Ivanova N."/>
            <person name="Ovchinnikova G."/>
            <person name="Lu M."/>
            <person name="Detter J.C."/>
            <person name="Han C."/>
            <person name="Land M."/>
            <person name="Hauser L."/>
            <person name="Markowitz V."/>
            <person name="Cheng J.-F."/>
            <person name="Hugenholtz P."/>
            <person name="Woyke T."/>
            <person name="Wu D."/>
            <person name="Tindall B."/>
            <person name="Pomrenke H.G."/>
            <person name="Brambilla E."/>
            <person name="Klenk H.-P."/>
            <person name="Eisen J.A."/>
        </authorList>
    </citation>
    <scope>NUCLEOTIDE SEQUENCE [LARGE SCALE GENOMIC DNA]</scope>
    <source>
        <strain evidence="2">ATCC 49424 / DSM 5305 / JCM 21570 / NBRC 103401 / IFAM 1448</strain>
    </source>
</reference>
<dbReference type="EMBL" id="CP002546">
    <property type="protein sequence ID" value="ADY58625.1"/>
    <property type="molecule type" value="Genomic_DNA"/>
</dbReference>